<gene>
    <name evidence="3" type="ORF">PGT21_018782</name>
</gene>
<evidence type="ECO:0000256" key="1">
    <source>
        <dbReference type="SAM" id="MobiDB-lite"/>
    </source>
</evidence>
<accession>A0A5B0P697</accession>
<dbReference type="OrthoDB" id="360984at2759"/>
<name>A0A5B0P697_PUCGR</name>
<feature type="chain" id="PRO_5022914469" evidence="2">
    <location>
        <begin position="22"/>
        <end position="265"/>
    </location>
</feature>
<sequence length="265" mass="30504">MSGWRRTTFFFLVSFKQSVWDFPSYQAAPVLDQAVEQIAARHWLPGDVPLHNVEDVGDLGLDSSGNIPLHNVEDVGDLGLDSSGNRLQSDHTQFGWTHPFEGFLPQLTYDDEETAGIFSSAIPSFDNYNSGLETTHSSEGEHDHQPTHQQKAYEADAGSVEDQINYEIDHIPLNPTNEEDDKCIENFFRNAKNFRLKNIEHPLLNEFVERVTQKYESVCHLRSIRRISKAFRFENMPVIENNGFMATLHQHRYHEKNECRINSRK</sequence>
<comment type="caution">
    <text evidence="3">The sequence shown here is derived from an EMBL/GenBank/DDBJ whole genome shotgun (WGS) entry which is preliminary data.</text>
</comment>
<evidence type="ECO:0000256" key="2">
    <source>
        <dbReference type="SAM" id="SignalP"/>
    </source>
</evidence>
<protein>
    <submittedName>
        <fullName evidence="3">Uncharacterized protein</fullName>
    </submittedName>
</protein>
<reference evidence="3 4" key="1">
    <citation type="submission" date="2019-05" db="EMBL/GenBank/DDBJ databases">
        <title>Emergence of the Ug99 lineage of the wheat stem rust pathogen through somatic hybridization.</title>
        <authorList>
            <person name="Li F."/>
            <person name="Upadhyaya N.M."/>
            <person name="Sperschneider J."/>
            <person name="Matny O."/>
            <person name="Nguyen-Phuc H."/>
            <person name="Mago R."/>
            <person name="Raley C."/>
            <person name="Miller M.E."/>
            <person name="Silverstein K.A.T."/>
            <person name="Henningsen E."/>
            <person name="Hirsch C.D."/>
            <person name="Visser B."/>
            <person name="Pretorius Z.A."/>
            <person name="Steffenson B.J."/>
            <person name="Schwessinger B."/>
            <person name="Dodds P.N."/>
            <person name="Figueroa M."/>
        </authorList>
    </citation>
    <scope>NUCLEOTIDE SEQUENCE [LARGE SCALE GENOMIC DNA]</scope>
    <source>
        <strain evidence="3">21-0</strain>
    </source>
</reference>
<feature type="compositionally biased region" description="Basic and acidic residues" evidence="1">
    <location>
        <begin position="136"/>
        <end position="154"/>
    </location>
</feature>
<organism evidence="3 4">
    <name type="scientific">Puccinia graminis f. sp. tritici</name>
    <dbReference type="NCBI Taxonomy" id="56615"/>
    <lineage>
        <taxon>Eukaryota</taxon>
        <taxon>Fungi</taxon>
        <taxon>Dikarya</taxon>
        <taxon>Basidiomycota</taxon>
        <taxon>Pucciniomycotina</taxon>
        <taxon>Pucciniomycetes</taxon>
        <taxon>Pucciniales</taxon>
        <taxon>Pucciniaceae</taxon>
        <taxon>Puccinia</taxon>
    </lineage>
</organism>
<feature type="signal peptide" evidence="2">
    <location>
        <begin position="1"/>
        <end position="21"/>
    </location>
</feature>
<dbReference type="EMBL" id="VSWC01000067">
    <property type="protein sequence ID" value="KAA1096506.1"/>
    <property type="molecule type" value="Genomic_DNA"/>
</dbReference>
<evidence type="ECO:0000313" key="3">
    <source>
        <dbReference type="EMBL" id="KAA1096506.1"/>
    </source>
</evidence>
<dbReference type="AlphaFoldDB" id="A0A5B0P697"/>
<dbReference type="Proteomes" id="UP000324748">
    <property type="component" value="Unassembled WGS sequence"/>
</dbReference>
<keyword evidence="4" id="KW-1185">Reference proteome</keyword>
<proteinExistence type="predicted"/>
<feature type="region of interest" description="Disordered" evidence="1">
    <location>
        <begin position="129"/>
        <end position="155"/>
    </location>
</feature>
<evidence type="ECO:0000313" key="4">
    <source>
        <dbReference type="Proteomes" id="UP000324748"/>
    </source>
</evidence>
<keyword evidence="2" id="KW-0732">Signal</keyword>